<gene>
    <name evidence="2" type="ORF">SAMN02746066_02341</name>
</gene>
<feature type="compositionally biased region" description="Basic and acidic residues" evidence="1">
    <location>
        <begin position="111"/>
        <end position="121"/>
    </location>
</feature>
<evidence type="ECO:0008006" key="4">
    <source>
        <dbReference type="Google" id="ProtNLM"/>
    </source>
</evidence>
<dbReference type="EMBL" id="FRCP01000011">
    <property type="protein sequence ID" value="SHM53468.1"/>
    <property type="molecule type" value="Genomic_DNA"/>
</dbReference>
<dbReference type="PIRSF" id="PIRSF021328">
    <property type="entry name" value="UCP021328"/>
    <property type="match status" value="1"/>
</dbReference>
<evidence type="ECO:0000256" key="1">
    <source>
        <dbReference type="SAM" id="MobiDB-lite"/>
    </source>
</evidence>
<dbReference type="Proteomes" id="UP000184038">
    <property type="component" value="Unassembled WGS sequence"/>
</dbReference>
<dbReference type="OrthoDB" id="4570726at2"/>
<evidence type="ECO:0000313" key="2">
    <source>
        <dbReference type="EMBL" id="SHM53468.1"/>
    </source>
</evidence>
<sequence>MSNIRLFVYYDEPFWVGVFERVEEQKLTVCKMIFGAEPTEPEVLTSILEHYYDLRFSPSIVVEKESKKSINPKRLQREIHRQMDSVGIGTKSMQALKLQQEASKIERKRSSKEEKEAKEKLLYQMKQNKRKEKHRGR</sequence>
<protein>
    <recommendedName>
        <fullName evidence="4">DUF2992 family protein</fullName>
    </recommendedName>
</protein>
<dbReference type="STRING" id="1120996.SAMN02746066_02341"/>
<name>A0A1M7JKE3_9FIRM</name>
<feature type="region of interest" description="Disordered" evidence="1">
    <location>
        <begin position="99"/>
        <end position="137"/>
    </location>
</feature>
<dbReference type="Pfam" id="PF11208">
    <property type="entry name" value="DUF2992"/>
    <property type="match status" value="1"/>
</dbReference>
<proteinExistence type="predicted"/>
<dbReference type="RefSeq" id="WP_073287830.1">
    <property type="nucleotide sequence ID" value="NZ_FRCP01000011.1"/>
</dbReference>
<organism evidence="2 3">
    <name type="scientific">Anaerosporobacter mobilis DSM 15930</name>
    <dbReference type="NCBI Taxonomy" id="1120996"/>
    <lineage>
        <taxon>Bacteria</taxon>
        <taxon>Bacillati</taxon>
        <taxon>Bacillota</taxon>
        <taxon>Clostridia</taxon>
        <taxon>Lachnospirales</taxon>
        <taxon>Lachnospiraceae</taxon>
        <taxon>Anaerosporobacter</taxon>
    </lineage>
</organism>
<reference evidence="2 3" key="1">
    <citation type="submission" date="2016-11" db="EMBL/GenBank/DDBJ databases">
        <authorList>
            <person name="Jaros S."/>
            <person name="Januszkiewicz K."/>
            <person name="Wedrychowicz H."/>
        </authorList>
    </citation>
    <scope>NUCLEOTIDE SEQUENCE [LARGE SCALE GENOMIC DNA]</scope>
    <source>
        <strain evidence="2 3">DSM 15930</strain>
    </source>
</reference>
<keyword evidence="3" id="KW-1185">Reference proteome</keyword>
<dbReference type="AlphaFoldDB" id="A0A1M7JKE3"/>
<evidence type="ECO:0000313" key="3">
    <source>
        <dbReference type="Proteomes" id="UP000184038"/>
    </source>
</evidence>
<feature type="compositionally biased region" description="Basic residues" evidence="1">
    <location>
        <begin position="127"/>
        <end position="137"/>
    </location>
</feature>
<accession>A0A1M7JKE3</accession>
<dbReference type="InterPro" id="IPR016787">
    <property type="entry name" value="UCP021328"/>
</dbReference>